<dbReference type="SUPFAM" id="SSF54373">
    <property type="entry name" value="FAD-linked reductases, C-terminal domain"/>
    <property type="match status" value="1"/>
</dbReference>
<evidence type="ECO:0000313" key="4">
    <source>
        <dbReference type="Proteomes" id="UP001432401"/>
    </source>
</evidence>
<feature type="domain" description="Glucose-methanol-choline oxidoreductase N-terminal" evidence="2">
    <location>
        <begin position="253"/>
        <end position="267"/>
    </location>
</feature>
<dbReference type="RefSeq" id="WP_352983251.1">
    <property type="nucleotide sequence ID" value="NZ_JBEQNA010000005.1"/>
</dbReference>
<comment type="caution">
    <text evidence="3">The sequence shown here is derived from an EMBL/GenBank/DDBJ whole genome shotgun (WGS) entry which is preliminary data.</text>
</comment>
<proteinExistence type="inferred from homology"/>
<comment type="similarity">
    <text evidence="1">Belongs to the GMC oxidoreductase family.</text>
</comment>
<dbReference type="EMBL" id="JBEQNB010000004">
    <property type="protein sequence ID" value="MES0833956.1"/>
    <property type="molecule type" value="Genomic_DNA"/>
</dbReference>
<keyword evidence="4" id="KW-1185">Reference proteome</keyword>
<organism evidence="3 4">
    <name type="scientific">Nocardiopsis tropica</name>
    <dbReference type="NCBI Taxonomy" id="109330"/>
    <lineage>
        <taxon>Bacteria</taxon>
        <taxon>Bacillati</taxon>
        <taxon>Actinomycetota</taxon>
        <taxon>Actinomycetes</taxon>
        <taxon>Streptosporangiales</taxon>
        <taxon>Nocardiopsidaceae</taxon>
        <taxon>Nocardiopsis</taxon>
    </lineage>
</organism>
<dbReference type="Gene3D" id="3.50.50.60">
    <property type="entry name" value="FAD/NAD(P)-binding domain"/>
    <property type="match status" value="1"/>
</dbReference>
<dbReference type="PANTHER" id="PTHR11552">
    <property type="entry name" value="GLUCOSE-METHANOL-CHOLINE GMC OXIDOREDUCTASE"/>
    <property type="match status" value="1"/>
</dbReference>
<dbReference type="InterPro" id="IPR036188">
    <property type="entry name" value="FAD/NAD-bd_sf"/>
</dbReference>
<name>A0ABV1ZTE1_9ACTN</name>
<evidence type="ECO:0000313" key="3">
    <source>
        <dbReference type="EMBL" id="MES0833956.1"/>
    </source>
</evidence>
<evidence type="ECO:0000256" key="1">
    <source>
        <dbReference type="ARBA" id="ARBA00010790"/>
    </source>
</evidence>
<dbReference type="PIRSF" id="PIRSF000137">
    <property type="entry name" value="Alcohol_oxidase"/>
    <property type="match status" value="1"/>
</dbReference>
<gene>
    <name evidence="3" type="ORF">ABUK86_09225</name>
</gene>
<dbReference type="Gene3D" id="3.30.410.40">
    <property type="match status" value="1"/>
</dbReference>
<dbReference type="Pfam" id="PF00732">
    <property type="entry name" value="GMC_oxred_N"/>
    <property type="match status" value="1"/>
</dbReference>
<sequence>MATETTYDYVIVGGGTAGSVIANRLTEDPGTTVCLIEGGPDDRDLEHVLRLRDWLSVLGGDLDMRYTTVEQPRGNSDILHSRARVLGGCSSHNTLISFRPFAEDLDDWVAAGAEGWDNATVQSYADRIRCNIVPIAEKDRNAMVRDWVASAAEAADVPIVEDFNALTSHGGGFAEGAGFLSIAYDPYTGHRSSASVAYLHPIMDVRENLTVMLETWVDRLLLDGDRATGVRATAADGTRLTVNARREVVLCAGAVDTPRLLMLSGIGNAEELRAVGVEPVHDLPGVGENLLDHPESIIMWETDRPVPQNTVMHSDAALFVRRDDSDPRPDLMFHIYQIPFDDNTKRLGYESPPEGWAVCMTPNIPRSRSRGKLSLTSADPSVPPALDFRYFTDPEGYDEKTVVDGLRIAREVAAAEPFRSWIRREVAPGPAVTTDEELSEYGRRAAHTVYHPAGTCRMGAASDDTAVVDPRLRVRGLRGLRVADASVFPTLPTPNPMVMVLALGERAADLIRQDGRAVDGESR</sequence>
<dbReference type="InterPro" id="IPR012132">
    <property type="entry name" value="GMC_OxRdtase"/>
</dbReference>
<protein>
    <submittedName>
        <fullName evidence="3">GMC oxidoreductase</fullName>
    </submittedName>
</protein>
<dbReference type="InterPro" id="IPR007867">
    <property type="entry name" value="GMC_OxRtase_C"/>
</dbReference>
<dbReference type="Proteomes" id="UP001432401">
    <property type="component" value="Unassembled WGS sequence"/>
</dbReference>
<reference evidence="3 4" key="1">
    <citation type="submission" date="2024-06" db="EMBL/GenBank/DDBJ databases">
        <authorList>
            <person name="Bataeva Y.V."/>
            <person name="Grigorian L.N."/>
            <person name="Solomentsev V.I."/>
        </authorList>
    </citation>
    <scope>NUCLEOTIDE SEQUENCE [LARGE SCALE GENOMIC DNA]</scope>
    <source>
        <strain evidence="4">SCPM-O-B-12605 (RCAM04882)</strain>
    </source>
</reference>
<dbReference type="SUPFAM" id="SSF51905">
    <property type="entry name" value="FAD/NAD(P)-binding domain"/>
    <property type="match status" value="1"/>
</dbReference>
<accession>A0ABV1ZTE1</accession>
<evidence type="ECO:0000259" key="2">
    <source>
        <dbReference type="PROSITE" id="PS00624"/>
    </source>
</evidence>
<dbReference type="PANTHER" id="PTHR11552:SF152">
    <property type="entry name" value="OXIDASE (CODA), PUTATIVE (AFU_ORTHOLOGUE AFUA_8G04090)-RELATED"/>
    <property type="match status" value="1"/>
</dbReference>
<dbReference type="PROSITE" id="PS00624">
    <property type="entry name" value="GMC_OXRED_2"/>
    <property type="match status" value="1"/>
</dbReference>
<dbReference type="Pfam" id="PF05199">
    <property type="entry name" value="GMC_oxred_C"/>
    <property type="match status" value="1"/>
</dbReference>
<dbReference type="InterPro" id="IPR000172">
    <property type="entry name" value="GMC_OxRdtase_N"/>
</dbReference>